<feature type="compositionally biased region" description="Low complexity" evidence="1">
    <location>
        <begin position="1"/>
        <end position="16"/>
    </location>
</feature>
<dbReference type="EMBL" id="WTPW01000607">
    <property type="protein sequence ID" value="KAF0495848.1"/>
    <property type="molecule type" value="Genomic_DNA"/>
</dbReference>
<dbReference type="AlphaFoldDB" id="A0A8H4AHA7"/>
<protein>
    <submittedName>
        <fullName evidence="2">Uncharacterized protein</fullName>
    </submittedName>
</protein>
<keyword evidence="3" id="KW-1185">Reference proteome</keyword>
<gene>
    <name evidence="2" type="ORF">F8M41_021129</name>
</gene>
<name>A0A8H4AHA7_GIGMA</name>
<evidence type="ECO:0000313" key="3">
    <source>
        <dbReference type="Proteomes" id="UP000439903"/>
    </source>
</evidence>
<accession>A0A8H4AHA7</accession>
<evidence type="ECO:0000313" key="2">
    <source>
        <dbReference type="EMBL" id="KAF0495848.1"/>
    </source>
</evidence>
<dbReference type="OrthoDB" id="2475600at2759"/>
<feature type="compositionally biased region" description="Low complexity" evidence="1">
    <location>
        <begin position="23"/>
        <end position="33"/>
    </location>
</feature>
<reference evidence="2 3" key="1">
    <citation type="journal article" date="2019" name="Environ. Microbiol.">
        <title>At the nexus of three kingdoms: the genome of the mycorrhizal fungus Gigaspora margarita provides insights into plant, endobacterial and fungal interactions.</title>
        <authorList>
            <person name="Venice F."/>
            <person name="Ghignone S."/>
            <person name="Salvioli di Fossalunga A."/>
            <person name="Amselem J."/>
            <person name="Novero M."/>
            <person name="Xianan X."/>
            <person name="Sedzielewska Toro K."/>
            <person name="Morin E."/>
            <person name="Lipzen A."/>
            <person name="Grigoriev I.V."/>
            <person name="Henrissat B."/>
            <person name="Martin F.M."/>
            <person name="Bonfante P."/>
        </authorList>
    </citation>
    <scope>NUCLEOTIDE SEQUENCE [LARGE SCALE GENOMIC DNA]</scope>
    <source>
        <strain evidence="2 3">BEG34</strain>
    </source>
</reference>
<feature type="region of interest" description="Disordered" evidence="1">
    <location>
        <begin position="1"/>
        <end position="82"/>
    </location>
</feature>
<comment type="caution">
    <text evidence="2">The sequence shown here is derived from an EMBL/GenBank/DDBJ whole genome shotgun (WGS) entry which is preliminary data.</text>
</comment>
<evidence type="ECO:0000256" key="1">
    <source>
        <dbReference type="SAM" id="MobiDB-lite"/>
    </source>
</evidence>
<sequence length="105" mass="12376">MSTNNSTTSKTSDTTTPKINDSTTTPRTNNRNTLKTVYFATSTPPNPRPRQRIFNSNRQYRNRRNRYDDPDYDPNKEHDLDNYMWFGAGDADCSDQERYNRDEIE</sequence>
<feature type="compositionally biased region" description="Basic and acidic residues" evidence="1">
    <location>
        <begin position="65"/>
        <end position="81"/>
    </location>
</feature>
<organism evidence="2 3">
    <name type="scientific">Gigaspora margarita</name>
    <dbReference type="NCBI Taxonomy" id="4874"/>
    <lineage>
        <taxon>Eukaryota</taxon>
        <taxon>Fungi</taxon>
        <taxon>Fungi incertae sedis</taxon>
        <taxon>Mucoromycota</taxon>
        <taxon>Glomeromycotina</taxon>
        <taxon>Glomeromycetes</taxon>
        <taxon>Diversisporales</taxon>
        <taxon>Gigasporaceae</taxon>
        <taxon>Gigaspora</taxon>
    </lineage>
</organism>
<dbReference type="Proteomes" id="UP000439903">
    <property type="component" value="Unassembled WGS sequence"/>
</dbReference>
<proteinExistence type="predicted"/>